<comment type="caution">
    <text evidence="3">The sequence shown here is derived from an EMBL/GenBank/DDBJ whole genome shotgun (WGS) entry which is preliminary data.</text>
</comment>
<feature type="coiled-coil region" evidence="1">
    <location>
        <begin position="233"/>
        <end position="316"/>
    </location>
</feature>
<evidence type="ECO:0000256" key="2">
    <source>
        <dbReference type="SAM" id="MobiDB-lite"/>
    </source>
</evidence>
<feature type="region of interest" description="Disordered" evidence="2">
    <location>
        <begin position="176"/>
        <end position="195"/>
    </location>
</feature>
<sequence length="703" mass="78169">MAKKSKRNHSRKTQPQRPYLRRSDKIKVVACLDYSLEHSVDLTSVAISNLDSLKDYEYDVAYKAIRGALKGEYRDYGRCDGDVSFEAFLAEGSVFLRYGKDDPETLRAERSHIRSPLRTRYLLRSTPRTSTSRTRTSSILSSRLPTRSETSSLSVHSSLEFEDSVYTIAEQTPRAATTTLSLRPSHETGKKSSATATALLTSTKQESYPTQATEIAETASLLLLQNGIQKDRLNMLEGELAAKNEELAAKNEELAAKNEELAAKKEELAAKNDELQAALRSNAEQQEYNFTLHNRLKAAEKECQEIEHSINKAAEHQHNAVVQENLRYECSVLRDQNIKMVSQREAISLAAKRSLGSTNQNIREEFELILAGLKDACSSVDITIPTTGHTVDDINQEDTVEHWSQRLVSSSLCGLGSHVSANDISDIHFMAALAAVGIAELVFESNFPNFLARESPLLDQYREHILLKAGPQTLSELDLLAYHSILSASEDQDDSYFQSHILTKNARSLSSKLVSVIAGLICSSDETAIDASPTTLPGQRPHHLPTAQPHTETSNAIVDYFIEPIFRALKLKANLLLTRSKYTLVYPRPGDRFNPATMVRNGESQHAPRFAPRKGRDVGHGQVDVQRSGHGVKVGGGVEEVKLCLFPGLYAKREEEILERQYGVGVNVRNCLIECSNFVNNLEREDDDETQGFLSVVRAVVLV</sequence>
<evidence type="ECO:0000313" key="4">
    <source>
        <dbReference type="Proteomes" id="UP001302321"/>
    </source>
</evidence>
<dbReference type="EMBL" id="MU866683">
    <property type="protein sequence ID" value="KAK4170973.1"/>
    <property type="molecule type" value="Genomic_DNA"/>
</dbReference>
<accession>A0AAN6VWF5</accession>
<feature type="region of interest" description="Disordered" evidence="2">
    <location>
        <begin position="124"/>
        <end position="153"/>
    </location>
</feature>
<dbReference type="AlphaFoldDB" id="A0AAN6VWF5"/>
<keyword evidence="4" id="KW-1185">Reference proteome</keyword>
<dbReference type="Proteomes" id="UP001302321">
    <property type="component" value="Unassembled WGS sequence"/>
</dbReference>
<gene>
    <name evidence="3" type="ORF">QBC36DRAFT_250419</name>
</gene>
<evidence type="ECO:0000313" key="3">
    <source>
        <dbReference type="EMBL" id="KAK4170973.1"/>
    </source>
</evidence>
<reference evidence="3" key="2">
    <citation type="submission" date="2023-05" db="EMBL/GenBank/DDBJ databases">
        <authorList>
            <consortium name="Lawrence Berkeley National Laboratory"/>
            <person name="Steindorff A."/>
            <person name="Hensen N."/>
            <person name="Bonometti L."/>
            <person name="Westerberg I."/>
            <person name="Brannstrom I.O."/>
            <person name="Guillou S."/>
            <person name="Cros-Aarteil S."/>
            <person name="Calhoun S."/>
            <person name="Haridas S."/>
            <person name="Kuo A."/>
            <person name="Mondo S."/>
            <person name="Pangilinan J."/>
            <person name="Riley R."/>
            <person name="Labutti K."/>
            <person name="Andreopoulos B."/>
            <person name="Lipzen A."/>
            <person name="Chen C."/>
            <person name="Yanf M."/>
            <person name="Daum C."/>
            <person name="Ng V."/>
            <person name="Clum A."/>
            <person name="Ohm R."/>
            <person name="Martin F."/>
            <person name="Silar P."/>
            <person name="Natvig D."/>
            <person name="Lalanne C."/>
            <person name="Gautier V."/>
            <person name="Ament-Velasquez S.L."/>
            <person name="Kruys A."/>
            <person name="Hutchinson M.I."/>
            <person name="Powell A.J."/>
            <person name="Barry K."/>
            <person name="Miller A.N."/>
            <person name="Grigoriev I.V."/>
            <person name="Debuchy R."/>
            <person name="Gladieux P."/>
            <person name="Thoren M.H."/>
            <person name="Johannesson H."/>
        </authorList>
    </citation>
    <scope>NUCLEOTIDE SEQUENCE</scope>
    <source>
        <strain evidence="3">CBS 892.96</strain>
    </source>
</reference>
<proteinExistence type="predicted"/>
<reference evidence="3" key="1">
    <citation type="journal article" date="2023" name="Mol. Phylogenet. Evol.">
        <title>Genome-scale phylogeny and comparative genomics of the fungal order Sordariales.</title>
        <authorList>
            <person name="Hensen N."/>
            <person name="Bonometti L."/>
            <person name="Westerberg I."/>
            <person name="Brannstrom I.O."/>
            <person name="Guillou S."/>
            <person name="Cros-Aarteil S."/>
            <person name="Calhoun S."/>
            <person name="Haridas S."/>
            <person name="Kuo A."/>
            <person name="Mondo S."/>
            <person name="Pangilinan J."/>
            <person name="Riley R."/>
            <person name="LaButti K."/>
            <person name="Andreopoulos B."/>
            <person name="Lipzen A."/>
            <person name="Chen C."/>
            <person name="Yan M."/>
            <person name="Daum C."/>
            <person name="Ng V."/>
            <person name="Clum A."/>
            <person name="Steindorff A."/>
            <person name="Ohm R.A."/>
            <person name="Martin F."/>
            <person name="Silar P."/>
            <person name="Natvig D.O."/>
            <person name="Lalanne C."/>
            <person name="Gautier V."/>
            <person name="Ament-Velasquez S.L."/>
            <person name="Kruys A."/>
            <person name="Hutchinson M.I."/>
            <person name="Powell A.J."/>
            <person name="Barry K."/>
            <person name="Miller A.N."/>
            <person name="Grigoriev I.V."/>
            <person name="Debuchy R."/>
            <person name="Gladieux P."/>
            <person name="Hiltunen Thoren M."/>
            <person name="Johannesson H."/>
        </authorList>
    </citation>
    <scope>NUCLEOTIDE SEQUENCE</scope>
    <source>
        <strain evidence="3">CBS 892.96</strain>
    </source>
</reference>
<evidence type="ECO:0000256" key="1">
    <source>
        <dbReference type="SAM" id="Coils"/>
    </source>
</evidence>
<name>A0AAN6VWF5_9PEZI</name>
<organism evidence="3 4">
    <name type="scientific">Triangularia setosa</name>
    <dbReference type="NCBI Taxonomy" id="2587417"/>
    <lineage>
        <taxon>Eukaryota</taxon>
        <taxon>Fungi</taxon>
        <taxon>Dikarya</taxon>
        <taxon>Ascomycota</taxon>
        <taxon>Pezizomycotina</taxon>
        <taxon>Sordariomycetes</taxon>
        <taxon>Sordariomycetidae</taxon>
        <taxon>Sordariales</taxon>
        <taxon>Podosporaceae</taxon>
        <taxon>Triangularia</taxon>
    </lineage>
</organism>
<protein>
    <submittedName>
        <fullName evidence="3">Uncharacterized protein</fullName>
    </submittedName>
</protein>
<keyword evidence="1" id="KW-0175">Coiled coil</keyword>